<evidence type="ECO:0000259" key="3">
    <source>
        <dbReference type="SMART" id="SM00829"/>
    </source>
</evidence>
<dbReference type="SUPFAM" id="SSF50129">
    <property type="entry name" value="GroES-like"/>
    <property type="match status" value="1"/>
</dbReference>
<protein>
    <submittedName>
        <fullName evidence="4">NAD(P)H-quinone oxidoreductase</fullName>
    </submittedName>
</protein>
<dbReference type="Gene3D" id="3.40.50.720">
    <property type="entry name" value="NAD(P)-binding Rossmann-like Domain"/>
    <property type="match status" value="1"/>
</dbReference>
<dbReference type="InterPro" id="IPR013154">
    <property type="entry name" value="ADH-like_N"/>
</dbReference>
<evidence type="ECO:0000313" key="4">
    <source>
        <dbReference type="EMBL" id="MBS4179849.1"/>
    </source>
</evidence>
<dbReference type="Proteomes" id="UP000677265">
    <property type="component" value="Unassembled WGS sequence"/>
</dbReference>
<accession>A0A942STP5</accession>
<comment type="caution">
    <text evidence="4">The sequence shown here is derived from an EMBL/GenBank/DDBJ whole genome shotgun (WGS) entry which is preliminary data.</text>
</comment>
<dbReference type="AlphaFoldDB" id="A0A942STP5"/>
<name>A0A942STP5_9BACI</name>
<dbReference type="SUPFAM" id="SSF51735">
    <property type="entry name" value="NAD(P)-binding Rossmann-fold domains"/>
    <property type="match status" value="1"/>
</dbReference>
<dbReference type="GO" id="GO:0070402">
    <property type="term" value="F:NADPH binding"/>
    <property type="evidence" value="ECO:0007669"/>
    <property type="project" value="TreeGrafter"/>
</dbReference>
<evidence type="ECO:0000256" key="1">
    <source>
        <dbReference type="ARBA" id="ARBA00022857"/>
    </source>
</evidence>
<evidence type="ECO:0000313" key="5">
    <source>
        <dbReference type="EMBL" id="MCH6264684.1"/>
    </source>
</evidence>
<dbReference type="GO" id="GO:0003960">
    <property type="term" value="F:quinone reductase (NADPH) activity"/>
    <property type="evidence" value="ECO:0007669"/>
    <property type="project" value="TreeGrafter"/>
</dbReference>
<keyword evidence="6" id="KW-1185">Reference proteome</keyword>
<dbReference type="InterPro" id="IPR020843">
    <property type="entry name" value="ER"/>
</dbReference>
<dbReference type="InterPro" id="IPR011032">
    <property type="entry name" value="GroES-like_sf"/>
</dbReference>
<keyword evidence="2" id="KW-0560">Oxidoreductase</keyword>
<feature type="domain" description="Enoyl reductase (ER)" evidence="3">
    <location>
        <begin position="9"/>
        <end position="322"/>
    </location>
</feature>
<dbReference type="InterPro" id="IPR014189">
    <property type="entry name" value="Quinone_OxRdtase_PIG3"/>
</dbReference>
<dbReference type="CDD" id="cd05276">
    <property type="entry name" value="p53_inducible_oxidoreductase"/>
    <property type="match status" value="1"/>
</dbReference>
<organism evidence="4">
    <name type="scientific">Neobacillus citreus</name>
    <dbReference type="NCBI Taxonomy" id="2833578"/>
    <lineage>
        <taxon>Bacteria</taxon>
        <taxon>Bacillati</taxon>
        <taxon>Bacillota</taxon>
        <taxon>Bacilli</taxon>
        <taxon>Bacillales</taxon>
        <taxon>Bacillaceae</taxon>
        <taxon>Neobacillus</taxon>
    </lineage>
</organism>
<dbReference type="Pfam" id="PF08240">
    <property type="entry name" value="ADH_N"/>
    <property type="match status" value="1"/>
</dbReference>
<dbReference type="InterPro" id="IPR036291">
    <property type="entry name" value="NAD(P)-bd_dom_sf"/>
</dbReference>
<keyword evidence="1" id="KW-0521">NADP</keyword>
<dbReference type="RefSeq" id="WP_213139898.1">
    <property type="nucleotide sequence ID" value="NZ_JAGYPE020000004.1"/>
</dbReference>
<gene>
    <name evidence="5" type="ORF">KHB02_003995</name>
    <name evidence="4" type="ORF">KHB02_00470</name>
</gene>
<dbReference type="InterPro" id="IPR013149">
    <property type="entry name" value="ADH-like_C"/>
</dbReference>
<dbReference type="EMBL" id="JAGYPE010000001">
    <property type="protein sequence ID" value="MBS4179849.1"/>
    <property type="molecule type" value="Genomic_DNA"/>
</dbReference>
<dbReference type="GO" id="GO:0048038">
    <property type="term" value="F:quinone binding"/>
    <property type="evidence" value="ECO:0007669"/>
    <property type="project" value="TreeGrafter"/>
</dbReference>
<dbReference type="Pfam" id="PF00107">
    <property type="entry name" value="ADH_zinc_N"/>
    <property type="match status" value="1"/>
</dbReference>
<evidence type="ECO:0000313" key="6">
    <source>
        <dbReference type="Proteomes" id="UP000677265"/>
    </source>
</evidence>
<proteinExistence type="predicted"/>
<dbReference type="Gene3D" id="3.90.180.10">
    <property type="entry name" value="Medium-chain alcohol dehydrogenases, catalytic domain"/>
    <property type="match status" value="1"/>
</dbReference>
<dbReference type="NCBIfam" id="TIGR02824">
    <property type="entry name" value="quinone_pig3"/>
    <property type="match status" value="1"/>
</dbReference>
<reference evidence="4" key="1">
    <citation type="submission" date="2021-05" db="EMBL/GenBank/DDBJ databases">
        <title>Novel Bacillus species.</title>
        <authorList>
            <person name="Liu G."/>
        </authorList>
    </citation>
    <scope>NUCLEOTIDE SEQUENCE</scope>
    <source>
        <strain evidence="4 6">FJAT-50051</strain>
    </source>
</reference>
<dbReference type="PANTHER" id="PTHR48106:SF18">
    <property type="entry name" value="QUINONE OXIDOREDUCTASE PIG3"/>
    <property type="match status" value="1"/>
</dbReference>
<sequence length="325" mass="35241">MKAVLVNEKNHDLYIGEVNDPILSEGDLLVKVKATAINRADLLQRKGLYPPPPGESTIIGLEMAGVVEKVGHGVSDWKEGDRVYALLPGGGYAEKVVIPADMGMRIPEEMTFEEAAAIPEAFLTAYLNMVVLGNLKAGDHVLIHAGASGVGTAAIQIAREIGAVSIVTAGSAEKLDRCVSLGANYTVNYKEEDFSEKVHEITNGKGVQLIMDFIGASYWEANVKSIGIDGRWILIGTLGGQALTSAHLGPFLQKRIQFIGSTLRSRTKAFKIDLTRQFEEFSRGKFSAGKLAPIIDQVFDWKDVSSAHQYMAENRNTGKIVLKVE</sequence>
<dbReference type="EMBL" id="JAGYPE020000004">
    <property type="protein sequence ID" value="MCH6264684.1"/>
    <property type="molecule type" value="Genomic_DNA"/>
</dbReference>
<evidence type="ECO:0000256" key="2">
    <source>
        <dbReference type="ARBA" id="ARBA00023002"/>
    </source>
</evidence>
<dbReference type="PANTHER" id="PTHR48106">
    <property type="entry name" value="QUINONE OXIDOREDUCTASE PIG3-RELATED"/>
    <property type="match status" value="1"/>
</dbReference>
<dbReference type="SMART" id="SM00829">
    <property type="entry name" value="PKS_ER"/>
    <property type="match status" value="1"/>
</dbReference>